<dbReference type="PIRSF" id="PIRSF006170">
    <property type="entry name" value="YfgM"/>
    <property type="match status" value="1"/>
</dbReference>
<evidence type="ECO:0000256" key="7">
    <source>
        <dbReference type="ARBA" id="ARBA00024197"/>
    </source>
</evidence>
<evidence type="ECO:0000256" key="1">
    <source>
        <dbReference type="ARBA" id="ARBA00004401"/>
    </source>
</evidence>
<dbReference type="Gene3D" id="1.25.40.10">
    <property type="entry name" value="Tetratricopeptide repeat domain"/>
    <property type="match status" value="1"/>
</dbReference>
<keyword evidence="4 9" id="KW-1133">Transmembrane helix</keyword>
<reference evidence="12" key="1">
    <citation type="submission" date="2006-02" db="EMBL/GenBank/DDBJ databases">
        <title>Complete sequence of chromosome of Rhodoferax ferrireducens DSM 15236.</title>
        <authorList>
            <person name="Copeland A."/>
            <person name="Lucas S."/>
            <person name="Lapidus A."/>
            <person name="Barry K."/>
            <person name="Detter J.C."/>
            <person name="Glavina del Rio T."/>
            <person name="Hammon N."/>
            <person name="Israni S."/>
            <person name="Pitluck S."/>
            <person name="Brettin T."/>
            <person name="Bruce D."/>
            <person name="Han C."/>
            <person name="Tapia R."/>
            <person name="Gilna P."/>
            <person name="Kiss H."/>
            <person name="Schmutz J."/>
            <person name="Larimer F."/>
            <person name="Land M."/>
            <person name="Kyrpides N."/>
            <person name="Ivanova N."/>
            <person name="Richardson P."/>
        </authorList>
    </citation>
    <scope>NUCLEOTIDE SEQUENCE [LARGE SCALE GENOMIC DNA]</scope>
    <source>
        <strain evidence="12">ATCC BAA-621 / DSM 15236 / T118</strain>
    </source>
</reference>
<dbReference type="Pfam" id="PF09976">
    <property type="entry name" value="TPR_21"/>
    <property type="match status" value="1"/>
</dbReference>
<accession>Q21W30</accession>
<keyword evidence="5 9" id="KW-0472">Membrane</keyword>
<dbReference type="Proteomes" id="UP000008332">
    <property type="component" value="Chromosome"/>
</dbReference>
<evidence type="ECO:0000256" key="4">
    <source>
        <dbReference type="ARBA" id="ARBA00022989"/>
    </source>
</evidence>
<evidence type="ECO:0000259" key="10">
    <source>
        <dbReference type="Pfam" id="PF09976"/>
    </source>
</evidence>
<dbReference type="InterPro" id="IPR018704">
    <property type="entry name" value="SecYEG/CpoB_TPR"/>
</dbReference>
<dbReference type="EMBL" id="CP000267">
    <property type="protein sequence ID" value="ABD70023.1"/>
    <property type="molecule type" value="Genomic_DNA"/>
</dbReference>
<dbReference type="eggNOG" id="COG2976">
    <property type="taxonomic scope" value="Bacteria"/>
</dbReference>
<sequence length="240" mass="26406">MANQLDLEEQEQLDQLKHFWKSYGNAITWALILVLGAFASWNFYQYWQRNQATQAAAMYDEVERVVTSADTAKIDRAFADMKDRFASTTYAHQAGLLVAKYYYSVGNAQAAKSALGWVVDKSSDPGYQAIAKLRLAGLLMDSKAFDEALQQLSGSFPASFEALVADRKGDILLLQGKKKDAIAEYEKAFKNFDQRTEYRRLVEVKLNSLGVDPLAGSHVAALTNAGAGTAVIAPTSEGTK</sequence>
<dbReference type="RefSeq" id="WP_011464591.1">
    <property type="nucleotide sequence ID" value="NC_007908.1"/>
</dbReference>
<dbReference type="OrthoDB" id="8521102at2"/>
<protein>
    <recommendedName>
        <fullName evidence="8">Ancillary SecYEG translocon subunit</fullName>
    </recommendedName>
</protein>
<dbReference type="PANTHER" id="PTHR38035">
    <property type="entry name" value="UPF0070 PROTEIN YFGM"/>
    <property type="match status" value="1"/>
</dbReference>
<name>Q21W30_ALBFT</name>
<dbReference type="InterPro" id="IPR011990">
    <property type="entry name" value="TPR-like_helical_dom_sf"/>
</dbReference>
<proteinExistence type="inferred from homology"/>
<dbReference type="HOGENOM" id="CLU_084785_1_1_4"/>
<feature type="domain" description="Ancillary SecYEG translocon subunit/Cell division coordinator CpoB TPR" evidence="10">
    <location>
        <begin position="17"/>
        <end position="210"/>
    </location>
</feature>
<evidence type="ECO:0000313" key="11">
    <source>
        <dbReference type="EMBL" id="ABD70023.1"/>
    </source>
</evidence>
<evidence type="ECO:0000313" key="12">
    <source>
        <dbReference type="Proteomes" id="UP000008332"/>
    </source>
</evidence>
<feature type="transmembrane region" description="Helical" evidence="9">
    <location>
        <begin position="26"/>
        <end position="44"/>
    </location>
</feature>
<dbReference type="GO" id="GO:0044877">
    <property type="term" value="F:protein-containing complex binding"/>
    <property type="evidence" value="ECO:0007669"/>
    <property type="project" value="InterPro"/>
</dbReference>
<evidence type="ECO:0000256" key="6">
    <source>
        <dbReference type="ARBA" id="ARBA00023186"/>
    </source>
</evidence>
<dbReference type="InterPro" id="IPR026039">
    <property type="entry name" value="YfgM"/>
</dbReference>
<evidence type="ECO:0000256" key="8">
    <source>
        <dbReference type="ARBA" id="ARBA00024235"/>
    </source>
</evidence>
<comment type="subcellular location">
    <subcellularLocation>
        <location evidence="1">Cell membrane</location>
        <topology evidence="1">Single-pass type II membrane protein</topology>
    </subcellularLocation>
</comment>
<dbReference type="GO" id="GO:0005886">
    <property type="term" value="C:plasma membrane"/>
    <property type="evidence" value="ECO:0007669"/>
    <property type="project" value="UniProtKB-SubCell"/>
</dbReference>
<keyword evidence="3 9" id="KW-0812">Transmembrane</keyword>
<dbReference type="KEGG" id="rfr:Rfer_2305"/>
<keyword evidence="2" id="KW-1003">Cell membrane</keyword>
<comment type="similarity">
    <text evidence="7">Belongs to the YfgM family.</text>
</comment>
<evidence type="ECO:0000256" key="3">
    <source>
        <dbReference type="ARBA" id="ARBA00022692"/>
    </source>
</evidence>
<dbReference type="SUPFAM" id="SSF48452">
    <property type="entry name" value="TPR-like"/>
    <property type="match status" value="1"/>
</dbReference>
<keyword evidence="12" id="KW-1185">Reference proteome</keyword>
<keyword evidence="6" id="KW-0143">Chaperone</keyword>
<dbReference type="PANTHER" id="PTHR38035:SF1">
    <property type="entry name" value="ANCILLARY SECYEG TRANSLOCON SUBUNIT"/>
    <property type="match status" value="1"/>
</dbReference>
<dbReference type="STRING" id="338969.Rfer_2305"/>
<evidence type="ECO:0000256" key="9">
    <source>
        <dbReference type="SAM" id="Phobius"/>
    </source>
</evidence>
<evidence type="ECO:0000256" key="2">
    <source>
        <dbReference type="ARBA" id="ARBA00022475"/>
    </source>
</evidence>
<dbReference type="AlphaFoldDB" id="Q21W30"/>
<evidence type="ECO:0000256" key="5">
    <source>
        <dbReference type="ARBA" id="ARBA00023136"/>
    </source>
</evidence>
<gene>
    <name evidence="11" type="ordered locus">Rfer_2305</name>
</gene>
<organism evidence="11 12">
    <name type="scientific">Albidiferax ferrireducens (strain ATCC BAA-621 / DSM 15236 / T118)</name>
    <name type="common">Rhodoferax ferrireducens</name>
    <dbReference type="NCBI Taxonomy" id="338969"/>
    <lineage>
        <taxon>Bacteria</taxon>
        <taxon>Pseudomonadati</taxon>
        <taxon>Pseudomonadota</taxon>
        <taxon>Betaproteobacteria</taxon>
        <taxon>Burkholderiales</taxon>
        <taxon>Comamonadaceae</taxon>
        <taxon>Rhodoferax</taxon>
    </lineage>
</organism>